<dbReference type="SUPFAM" id="SSF52540">
    <property type="entry name" value="P-loop containing nucleoside triphosphate hydrolases"/>
    <property type="match status" value="1"/>
</dbReference>
<dbReference type="FunFam" id="3.40.1170.10:FF:000003">
    <property type="entry name" value="DNA mismatch repair protein"/>
    <property type="match status" value="1"/>
</dbReference>
<dbReference type="InterPro" id="IPR036678">
    <property type="entry name" value="MutS_con_dom_sf"/>
</dbReference>
<feature type="region of interest" description="Disordered" evidence="13">
    <location>
        <begin position="907"/>
        <end position="929"/>
    </location>
</feature>
<dbReference type="InterPro" id="IPR027417">
    <property type="entry name" value="P-loop_NTPase"/>
</dbReference>
<comment type="subunit">
    <text evidence="10">Heterodimer of msh2 and msh6.</text>
</comment>
<dbReference type="GO" id="GO:0030983">
    <property type="term" value="F:mismatched DNA binding"/>
    <property type="evidence" value="ECO:0007669"/>
    <property type="project" value="InterPro"/>
</dbReference>
<dbReference type="FunFam" id="1.10.1420.10:FF:000017">
    <property type="entry name" value="DNA mismatch repair protein Msh2"/>
    <property type="match status" value="1"/>
</dbReference>
<evidence type="ECO:0000256" key="5">
    <source>
        <dbReference type="ARBA" id="ARBA00022763"/>
    </source>
</evidence>
<dbReference type="CDD" id="cd03285">
    <property type="entry name" value="ABC_MSH2_euk"/>
    <property type="match status" value="1"/>
</dbReference>
<evidence type="ECO:0000256" key="2">
    <source>
        <dbReference type="ARBA" id="ARBA00006271"/>
    </source>
</evidence>
<evidence type="ECO:0000256" key="3">
    <source>
        <dbReference type="ARBA" id="ARBA00019549"/>
    </source>
</evidence>
<dbReference type="GO" id="GO:0032301">
    <property type="term" value="C:MutSalpha complex"/>
    <property type="evidence" value="ECO:0007669"/>
    <property type="project" value="TreeGrafter"/>
</dbReference>
<evidence type="ECO:0000256" key="9">
    <source>
        <dbReference type="ARBA" id="ARBA00023242"/>
    </source>
</evidence>
<dbReference type="InterPro" id="IPR036187">
    <property type="entry name" value="DNA_mismatch_repair_MutS_sf"/>
</dbReference>
<evidence type="ECO:0000256" key="10">
    <source>
        <dbReference type="ARBA" id="ARBA00064337"/>
    </source>
</evidence>
<feature type="domain" description="DNA mismatch repair proteins mutS family" evidence="14">
    <location>
        <begin position="749"/>
        <end position="765"/>
    </location>
</feature>
<dbReference type="NCBIfam" id="NF003810">
    <property type="entry name" value="PRK05399.1"/>
    <property type="match status" value="1"/>
</dbReference>
<dbReference type="Pfam" id="PF05188">
    <property type="entry name" value="MutS_II"/>
    <property type="match status" value="1"/>
</dbReference>
<name>A0A067LTV5_BOTB1</name>
<keyword evidence="4 12" id="KW-0547">Nucleotide-binding</keyword>
<evidence type="ECO:0000256" key="12">
    <source>
        <dbReference type="RuleBase" id="RU003756"/>
    </source>
</evidence>
<dbReference type="InterPro" id="IPR045076">
    <property type="entry name" value="MutS"/>
</dbReference>
<dbReference type="PROSITE" id="PS00486">
    <property type="entry name" value="DNA_MISMATCH_REPAIR_2"/>
    <property type="match status" value="1"/>
</dbReference>
<dbReference type="InterPro" id="IPR011184">
    <property type="entry name" value="DNA_mismatch_repair_Msh2"/>
</dbReference>
<organism evidence="15 16">
    <name type="scientific">Botryobasidium botryosum (strain FD-172 SS1)</name>
    <dbReference type="NCBI Taxonomy" id="930990"/>
    <lineage>
        <taxon>Eukaryota</taxon>
        <taxon>Fungi</taxon>
        <taxon>Dikarya</taxon>
        <taxon>Basidiomycota</taxon>
        <taxon>Agaricomycotina</taxon>
        <taxon>Agaricomycetes</taxon>
        <taxon>Cantharellales</taxon>
        <taxon>Botryobasidiaceae</taxon>
        <taxon>Botryobasidium</taxon>
    </lineage>
</organism>
<evidence type="ECO:0000256" key="1">
    <source>
        <dbReference type="ARBA" id="ARBA00004123"/>
    </source>
</evidence>
<dbReference type="HOGENOM" id="CLU_002472_10_0_1"/>
<keyword evidence="16" id="KW-1185">Reference proteome</keyword>
<dbReference type="GO" id="GO:0051053">
    <property type="term" value="P:negative regulation of DNA metabolic process"/>
    <property type="evidence" value="ECO:0007669"/>
    <property type="project" value="UniProtKB-ARBA"/>
</dbReference>
<dbReference type="STRING" id="930990.A0A067LTV5"/>
<evidence type="ECO:0000313" key="15">
    <source>
        <dbReference type="EMBL" id="KDQ06534.1"/>
    </source>
</evidence>
<dbReference type="InterPro" id="IPR007861">
    <property type="entry name" value="DNA_mismatch_repair_MutS_clamp"/>
</dbReference>
<dbReference type="Gene3D" id="3.40.1170.10">
    <property type="entry name" value="DNA repair protein MutS, domain I"/>
    <property type="match status" value="1"/>
</dbReference>
<dbReference type="SUPFAM" id="SSF53150">
    <property type="entry name" value="DNA repair protein MutS, domain II"/>
    <property type="match status" value="1"/>
</dbReference>
<dbReference type="AlphaFoldDB" id="A0A067LTV5"/>
<dbReference type="InterPro" id="IPR016151">
    <property type="entry name" value="DNA_mismatch_repair_MutS_N"/>
</dbReference>
<evidence type="ECO:0000256" key="4">
    <source>
        <dbReference type="ARBA" id="ARBA00022741"/>
    </source>
</evidence>
<dbReference type="InterPro" id="IPR007695">
    <property type="entry name" value="DNA_mismatch_repair_MutS-lik_N"/>
</dbReference>
<evidence type="ECO:0000256" key="7">
    <source>
        <dbReference type="ARBA" id="ARBA00023125"/>
    </source>
</evidence>
<keyword evidence="6" id="KW-0067">ATP-binding</keyword>
<keyword evidence="9" id="KW-0539">Nucleus</keyword>
<dbReference type="FunFam" id="3.30.420.110:FF:000002">
    <property type="entry name" value="DNA mismatch repair protein"/>
    <property type="match status" value="1"/>
</dbReference>
<dbReference type="OrthoDB" id="121051at2759"/>
<evidence type="ECO:0000313" key="16">
    <source>
        <dbReference type="Proteomes" id="UP000027195"/>
    </source>
</evidence>
<dbReference type="Pfam" id="PF05190">
    <property type="entry name" value="MutS_IV"/>
    <property type="match status" value="1"/>
</dbReference>
<dbReference type="GO" id="GO:0006312">
    <property type="term" value="P:mitotic recombination"/>
    <property type="evidence" value="ECO:0007669"/>
    <property type="project" value="TreeGrafter"/>
</dbReference>
<dbReference type="Pfam" id="PF01624">
    <property type="entry name" value="MutS_I"/>
    <property type="match status" value="1"/>
</dbReference>
<evidence type="ECO:0000256" key="6">
    <source>
        <dbReference type="ARBA" id="ARBA00022840"/>
    </source>
</evidence>
<keyword evidence="8 12" id="KW-0234">DNA repair</keyword>
<comment type="subcellular location">
    <subcellularLocation>
        <location evidence="1">Nucleus</location>
    </subcellularLocation>
</comment>
<protein>
    <recommendedName>
        <fullName evidence="11">DNA mismatch repair protein MSH2</fullName>
    </recommendedName>
    <alternativeName>
        <fullName evidence="3">DNA mismatch repair protein Msh2</fullName>
    </alternativeName>
</protein>
<comment type="similarity">
    <text evidence="2 12">Belongs to the DNA mismatch repair MutS family.</text>
</comment>
<evidence type="ECO:0000256" key="8">
    <source>
        <dbReference type="ARBA" id="ARBA00023204"/>
    </source>
</evidence>
<dbReference type="GO" id="GO:0005524">
    <property type="term" value="F:ATP binding"/>
    <property type="evidence" value="ECO:0007669"/>
    <property type="project" value="UniProtKB-KW"/>
</dbReference>
<comment type="function">
    <text evidence="12">Component of the post-replicative DNA mismatch repair system (MMR).</text>
</comment>
<dbReference type="InterPro" id="IPR007696">
    <property type="entry name" value="DNA_mismatch_repair_MutS_core"/>
</dbReference>
<dbReference type="PANTHER" id="PTHR11361">
    <property type="entry name" value="DNA MISMATCH REPAIR PROTEIN MUTS FAMILY MEMBER"/>
    <property type="match status" value="1"/>
</dbReference>
<dbReference type="FunCoup" id="A0A067LTV5">
    <property type="interactions" value="855"/>
</dbReference>
<sequence>MYGKPKPADMDLDNASEVGFCAFFAKMPPKKDDTIRLFERQDYFSVHGADAQYIATHVYQTNSVIKYLGKKSDGLPSVTLSLAVAKTFLREALTTKQLKIEIWSSEGNSGKKATKFTLSKQASPGNLQDVEDLLFVNSDLLSAPIVMAVKVQSRENAKTVGIAFADASIRAIGVSEFVDNDLFSNTESLLIQLGVKECIIQADEKRLDFDLTKLRDVLDRCSVVISERKNSEFAVKNVEQDLNRLLKEENASVTLPEFELKQAMCATSALISYLTLMSDESNFGQYTLRHHDLSQFMRLDSSALRALNLLPSSQDQGGQGGGSSKNTSLFGLLNKCKTAQGVRLLGQWLKQPLVNLHEIKKRQVLVQVMVDDTDSRRTLQDDYLKLMPDMRRICKRFQKSQASLEDLVRVYQAVLKLPGLATALERIVYDDDDYKTHIESEYLACLQEHITNLEKYAEMVEQTLDLSQLDNHMYVIKPEYDESLQELAEKLAETRDGLDEEHRRVGRELDLELDKKLHLENNPTYGYCFRLTKSDAKAIHNKRGYIEITTQKSGTYFTTSDLKELSTDYADMTKEYARKQSDLVKEVLAIASTYIPVLENLGNLIAHLDVIVSFAHASVDAPTPYVKPTVHERGEGNLSLKEARHPCLEVQDEVNFIPNDVELLKGTSEFQIITGPNMGGKSTYIRQVGVIALMAQIGCFVPCEQAELPVFDSILARVGAGDSQLKGVSTFMAEMLETATILRSATKDSLIIIDELGRGTSTYDGFGLAWAISEHIATEIHAFCLFATHFHELTALSQEIPHVKNLHVVAHVGDASEQSKSRDITLLYKVEPGICDQSFGIHVAELANFPESVVKLAKRKADELEDFGDGEGEEKSAKYPKEVTDEGSAIVQEFLRTWASRVAQDDDDGDVAMADAGATSAGPEPSPERQLEILKTCFDEFRPRIESNAWCQTLLASL</sequence>
<dbReference type="GO" id="GO:0006298">
    <property type="term" value="P:mismatch repair"/>
    <property type="evidence" value="ECO:0007669"/>
    <property type="project" value="InterPro"/>
</dbReference>
<dbReference type="SMART" id="SM00534">
    <property type="entry name" value="MUTSac"/>
    <property type="match status" value="1"/>
</dbReference>
<dbReference type="Gene3D" id="3.30.420.110">
    <property type="entry name" value="MutS, connector domain"/>
    <property type="match status" value="1"/>
</dbReference>
<dbReference type="FunFam" id="1.10.1420.10:FF:000015">
    <property type="entry name" value="DNA mismatch repair protein Msh2"/>
    <property type="match status" value="1"/>
</dbReference>
<keyword evidence="7 12" id="KW-0238">DNA-binding</keyword>
<dbReference type="SUPFAM" id="SSF48334">
    <property type="entry name" value="DNA repair protein MutS, domain III"/>
    <property type="match status" value="1"/>
</dbReference>
<dbReference type="GO" id="GO:0140664">
    <property type="term" value="F:ATP-dependent DNA damage sensor activity"/>
    <property type="evidence" value="ECO:0007669"/>
    <property type="project" value="InterPro"/>
</dbReference>
<proteinExistence type="inferred from homology"/>
<dbReference type="EMBL" id="KL198132">
    <property type="protein sequence ID" value="KDQ06534.1"/>
    <property type="molecule type" value="Genomic_DNA"/>
</dbReference>
<evidence type="ECO:0000256" key="11">
    <source>
        <dbReference type="ARBA" id="ARBA00073545"/>
    </source>
</evidence>
<dbReference type="SMART" id="SM00533">
    <property type="entry name" value="MUTSd"/>
    <property type="match status" value="1"/>
</dbReference>
<evidence type="ECO:0000259" key="14">
    <source>
        <dbReference type="PROSITE" id="PS00486"/>
    </source>
</evidence>
<dbReference type="InterPro" id="IPR000432">
    <property type="entry name" value="DNA_mismatch_repair_MutS_C"/>
</dbReference>
<dbReference type="Proteomes" id="UP000027195">
    <property type="component" value="Unassembled WGS sequence"/>
</dbReference>
<accession>A0A067LTV5</accession>
<keyword evidence="5 12" id="KW-0227">DNA damage</keyword>
<dbReference type="Gene3D" id="3.40.50.300">
    <property type="entry name" value="P-loop containing nucleotide triphosphate hydrolases"/>
    <property type="match status" value="1"/>
</dbReference>
<dbReference type="PANTHER" id="PTHR11361:SF35">
    <property type="entry name" value="DNA MISMATCH REPAIR PROTEIN MSH2"/>
    <property type="match status" value="1"/>
</dbReference>
<dbReference type="Pfam" id="PF00488">
    <property type="entry name" value="MutS_V"/>
    <property type="match status" value="1"/>
</dbReference>
<dbReference type="InterPro" id="IPR032642">
    <property type="entry name" value="Msh2_ATP-bd"/>
</dbReference>
<dbReference type="FunFam" id="3.40.50.300:FF:000925">
    <property type="entry name" value="DNA mismatch repair protein MSH2"/>
    <property type="match status" value="1"/>
</dbReference>
<evidence type="ECO:0000256" key="13">
    <source>
        <dbReference type="SAM" id="MobiDB-lite"/>
    </source>
</evidence>
<gene>
    <name evidence="15" type="ORF">BOTBODRAFT_140987</name>
</gene>
<dbReference type="PIRSF" id="PIRSF005813">
    <property type="entry name" value="MSH2"/>
    <property type="match status" value="1"/>
</dbReference>
<reference evidence="16" key="1">
    <citation type="journal article" date="2014" name="Proc. Natl. Acad. Sci. U.S.A.">
        <title>Extensive sampling of basidiomycete genomes demonstrates inadequacy of the white-rot/brown-rot paradigm for wood decay fungi.</title>
        <authorList>
            <person name="Riley R."/>
            <person name="Salamov A.A."/>
            <person name="Brown D.W."/>
            <person name="Nagy L.G."/>
            <person name="Floudas D."/>
            <person name="Held B.W."/>
            <person name="Levasseur A."/>
            <person name="Lombard V."/>
            <person name="Morin E."/>
            <person name="Otillar R."/>
            <person name="Lindquist E.A."/>
            <person name="Sun H."/>
            <person name="LaButti K.M."/>
            <person name="Schmutz J."/>
            <person name="Jabbour D."/>
            <person name="Luo H."/>
            <person name="Baker S.E."/>
            <person name="Pisabarro A.G."/>
            <person name="Walton J.D."/>
            <person name="Blanchette R.A."/>
            <person name="Henrissat B."/>
            <person name="Martin F."/>
            <person name="Cullen D."/>
            <person name="Hibbett D.S."/>
            <person name="Grigoriev I.V."/>
        </authorList>
    </citation>
    <scope>NUCLEOTIDE SEQUENCE [LARGE SCALE GENOMIC DNA]</scope>
    <source>
        <strain evidence="16">FD-172 SS1</strain>
    </source>
</reference>
<dbReference type="Gene3D" id="1.10.1420.10">
    <property type="match status" value="2"/>
</dbReference>
<dbReference type="Pfam" id="PF05192">
    <property type="entry name" value="MutS_III"/>
    <property type="match status" value="1"/>
</dbReference>
<dbReference type="InterPro" id="IPR007860">
    <property type="entry name" value="DNA_mmatch_repair_MutS_con_dom"/>
</dbReference>
<dbReference type="InParanoid" id="A0A067LTV5"/>